<dbReference type="Pfam" id="PF20367">
    <property type="entry name" value="DUF6662"/>
    <property type="match status" value="1"/>
</dbReference>
<feature type="chain" id="PRO_5046266714" evidence="1">
    <location>
        <begin position="25"/>
        <end position="315"/>
    </location>
</feature>
<name>A0ABS2JQU3_9GAMM</name>
<protein>
    <submittedName>
        <fullName evidence="2">Uncharacterized protein</fullName>
    </submittedName>
</protein>
<keyword evidence="3" id="KW-1185">Reference proteome</keyword>
<reference evidence="2 3" key="1">
    <citation type="submission" date="2020-10" db="EMBL/GenBank/DDBJ databases">
        <title>Phylogeny of dyella-like bacteria.</title>
        <authorList>
            <person name="Fu J."/>
        </authorList>
    </citation>
    <scope>NUCLEOTIDE SEQUENCE [LARGE SCALE GENOMIC DNA]</scope>
    <source>
        <strain evidence="2 3">THG-B117</strain>
    </source>
</reference>
<comment type="caution">
    <text evidence="2">The sequence shown here is derived from an EMBL/GenBank/DDBJ whole genome shotgun (WGS) entry which is preliminary data.</text>
</comment>
<gene>
    <name evidence="2" type="ORF">ISP20_06415</name>
</gene>
<keyword evidence="1" id="KW-0732">Signal</keyword>
<evidence type="ECO:0000313" key="3">
    <source>
        <dbReference type="Proteomes" id="UP001430065"/>
    </source>
</evidence>
<feature type="signal peptide" evidence="1">
    <location>
        <begin position="1"/>
        <end position="24"/>
    </location>
</feature>
<accession>A0ABS2JQU3</accession>
<sequence length="315" mass="35824">MRLYRTPLRTGVLAVCVAVSLAHAPAGTAGEAVFGYIYTTDLLPKGKSEWEQWITDRRGQAYSRFDDFKLRTEYEYGITDNLQLGGYLNYSYLWARGNSVRHVTEGLDVPWNHDAGQSYRGARFDGVSAELVWRVLSPFKHPIGLAFYLEPAFGSRERGLEFRTIVQKNLLDDRLVLAANLMVEAEKERGSNLVDPGMPDDMPDSSRHKATYAEIDLGASYRFASHWSAGLELRNHNEFDGYSLAHSHQNHSAFFLGPNLHYGGKRWFFTLSALRQVHATTYTRQQADQMHSGMLFGDEHTQWDGLRLKVGYSFE</sequence>
<dbReference type="InterPro" id="IPR046603">
    <property type="entry name" value="DUF6662"/>
</dbReference>
<proteinExistence type="predicted"/>
<dbReference type="Proteomes" id="UP001430065">
    <property type="component" value="Unassembled WGS sequence"/>
</dbReference>
<dbReference type="RefSeq" id="WP_204635233.1">
    <property type="nucleotide sequence ID" value="NZ_JADIKC010000003.1"/>
</dbReference>
<dbReference type="EMBL" id="JADIKC010000003">
    <property type="protein sequence ID" value="MBM7120792.1"/>
    <property type="molecule type" value="Genomic_DNA"/>
</dbReference>
<organism evidence="2 3">
    <name type="scientific">Dyella kyungheensis</name>
    <dbReference type="NCBI Taxonomy" id="1242174"/>
    <lineage>
        <taxon>Bacteria</taxon>
        <taxon>Pseudomonadati</taxon>
        <taxon>Pseudomonadota</taxon>
        <taxon>Gammaproteobacteria</taxon>
        <taxon>Lysobacterales</taxon>
        <taxon>Rhodanobacteraceae</taxon>
        <taxon>Dyella</taxon>
    </lineage>
</organism>
<evidence type="ECO:0000313" key="2">
    <source>
        <dbReference type="EMBL" id="MBM7120792.1"/>
    </source>
</evidence>
<evidence type="ECO:0000256" key="1">
    <source>
        <dbReference type="SAM" id="SignalP"/>
    </source>
</evidence>